<dbReference type="GeneID" id="116291045"/>
<accession>A0A6P8HGD8</accession>
<dbReference type="Proteomes" id="UP000515163">
    <property type="component" value="Unplaced"/>
</dbReference>
<gene>
    <name evidence="2" type="primary">LOC116291045</name>
</gene>
<dbReference type="AlphaFoldDB" id="A0A6P8HGD8"/>
<reference evidence="2" key="1">
    <citation type="submission" date="2025-08" db="UniProtKB">
        <authorList>
            <consortium name="RefSeq"/>
        </authorList>
    </citation>
    <scope>IDENTIFICATION</scope>
    <source>
        <tissue evidence="2">Tentacle</tissue>
    </source>
</reference>
<organism evidence="1 2">
    <name type="scientific">Actinia tenebrosa</name>
    <name type="common">Australian red waratah sea anemone</name>
    <dbReference type="NCBI Taxonomy" id="6105"/>
    <lineage>
        <taxon>Eukaryota</taxon>
        <taxon>Metazoa</taxon>
        <taxon>Cnidaria</taxon>
        <taxon>Anthozoa</taxon>
        <taxon>Hexacorallia</taxon>
        <taxon>Actiniaria</taxon>
        <taxon>Actiniidae</taxon>
        <taxon>Actinia</taxon>
    </lineage>
</organism>
<name>A0A6P8HGD8_ACTTE</name>
<sequence>MGGNVALFRIAIPPHSLYHDTTYRIWSLVSRKNCLLRNKNDRTIKCDGSVASNQGVLLDNIKVKDVSAPTHRLFRLELQVPNTPSNIYVITGIGENQDINVKKVDASSPPNTSGTKFEPEVFYAFTRFRCSGVGGKNDLYLASDENGRVTLAKGGLSRYPNPATLFVITEI</sequence>
<protein>
    <submittedName>
        <fullName evidence="2">Uncharacterized protein LOC116291045</fullName>
    </submittedName>
</protein>
<dbReference type="KEGG" id="aten:116291045"/>
<keyword evidence="1" id="KW-1185">Reference proteome</keyword>
<evidence type="ECO:0000313" key="2">
    <source>
        <dbReference type="RefSeq" id="XP_031554028.1"/>
    </source>
</evidence>
<dbReference type="OrthoDB" id="10312345at2759"/>
<evidence type="ECO:0000313" key="1">
    <source>
        <dbReference type="Proteomes" id="UP000515163"/>
    </source>
</evidence>
<dbReference type="RefSeq" id="XP_031554028.1">
    <property type="nucleotide sequence ID" value="XM_031698168.1"/>
</dbReference>
<dbReference type="InParanoid" id="A0A6P8HGD8"/>
<proteinExistence type="predicted"/>